<reference evidence="6 7" key="1">
    <citation type="submission" date="2019-03" db="EMBL/GenBank/DDBJ databases">
        <title>Paracraurococcus aquatilis NE82 genome sequence.</title>
        <authorList>
            <person name="Zhao Y."/>
            <person name="Du Z."/>
        </authorList>
    </citation>
    <scope>NUCLEOTIDE SEQUENCE [LARGE SCALE GENOMIC DNA]</scope>
    <source>
        <strain evidence="6 7">NE82</strain>
    </source>
</reference>
<evidence type="ECO:0000256" key="4">
    <source>
        <dbReference type="ARBA" id="ARBA00022833"/>
    </source>
</evidence>
<dbReference type="InterPro" id="IPR001279">
    <property type="entry name" value="Metallo-B-lactamas"/>
</dbReference>
<dbReference type="AlphaFoldDB" id="A0A4R4DR07"/>
<dbReference type="Proteomes" id="UP000295023">
    <property type="component" value="Unassembled WGS sequence"/>
</dbReference>
<organism evidence="6 7">
    <name type="scientific">Roseicella aquatilis</name>
    <dbReference type="NCBI Taxonomy" id="2527868"/>
    <lineage>
        <taxon>Bacteria</taxon>
        <taxon>Pseudomonadati</taxon>
        <taxon>Pseudomonadota</taxon>
        <taxon>Alphaproteobacteria</taxon>
        <taxon>Acetobacterales</taxon>
        <taxon>Roseomonadaceae</taxon>
        <taxon>Roseicella</taxon>
    </lineage>
</organism>
<dbReference type="PANTHER" id="PTHR42978">
    <property type="entry name" value="QUORUM-QUENCHING LACTONASE YTNP-RELATED-RELATED"/>
    <property type="match status" value="1"/>
</dbReference>
<proteinExistence type="inferred from homology"/>
<dbReference type="PANTHER" id="PTHR42978:SF6">
    <property type="entry name" value="QUORUM-QUENCHING LACTONASE YTNP-RELATED"/>
    <property type="match status" value="1"/>
</dbReference>
<dbReference type="OrthoDB" id="9773738at2"/>
<feature type="domain" description="Metallo-beta-lactamase" evidence="5">
    <location>
        <begin position="60"/>
        <end position="269"/>
    </location>
</feature>
<keyword evidence="7" id="KW-1185">Reference proteome</keyword>
<protein>
    <submittedName>
        <fullName evidence="6">MBL fold metallo-hydrolase</fullName>
    </submittedName>
</protein>
<dbReference type="SMART" id="SM00849">
    <property type="entry name" value="Lactamase_B"/>
    <property type="match status" value="1"/>
</dbReference>
<dbReference type="Gene3D" id="3.60.15.10">
    <property type="entry name" value="Ribonuclease Z/Hydroxyacylglutathione hydrolase-like"/>
    <property type="match status" value="1"/>
</dbReference>
<dbReference type="InterPro" id="IPR036866">
    <property type="entry name" value="RibonucZ/Hydroxyglut_hydro"/>
</dbReference>
<dbReference type="GO" id="GO:0046872">
    <property type="term" value="F:metal ion binding"/>
    <property type="evidence" value="ECO:0007669"/>
    <property type="project" value="UniProtKB-KW"/>
</dbReference>
<evidence type="ECO:0000256" key="3">
    <source>
        <dbReference type="ARBA" id="ARBA00022801"/>
    </source>
</evidence>
<accession>A0A4R4DR07</accession>
<evidence type="ECO:0000313" key="7">
    <source>
        <dbReference type="Proteomes" id="UP000295023"/>
    </source>
</evidence>
<dbReference type="CDD" id="cd16277">
    <property type="entry name" value="metallo-hydrolase-like_MBL-fold"/>
    <property type="match status" value="1"/>
</dbReference>
<comment type="caution">
    <text evidence="6">The sequence shown here is derived from an EMBL/GenBank/DDBJ whole genome shotgun (WGS) entry which is preliminary data.</text>
</comment>
<dbReference type="EMBL" id="SKBM01000007">
    <property type="protein sequence ID" value="TCZ63672.1"/>
    <property type="molecule type" value="Genomic_DNA"/>
</dbReference>
<evidence type="ECO:0000259" key="5">
    <source>
        <dbReference type="SMART" id="SM00849"/>
    </source>
</evidence>
<evidence type="ECO:0000256" key="2">
    <source>
        <dbReference type="ARBA" id="ARBA00022723"/>
    </source>
</evidence>
<comment type="similarity">
    <text evidence="1">Belongs to the metallo-beta-lactamase superfamily.</text>
</comment>
<keyword evidence="2" id="KW-0479">Metal-binding</keyword>
<gene>
    <name evidence="6" type="ORF">EXY23_09820</name>
</gene>
<dbReference type="Pfam" id="PF00753">
    <property type="entry name" value="Lactamase_B"/>
    <property type="match status" value="1"/>
</dbReference>
<sequence>MGTGFRLGDLEIHRVIEEESPLFDPLEFFPSLTREVLEENRPWLEAARALDRATGKLNLCIQSYLIRTPHHTILVDSCVGNHKPRPTRPFWNMKTSDAWERNLAATGVSVQDIDYVMCTHLHVDHVGWNTRLENGRWVPTFPKARYVFGEKELAYWEAEHAKTPNPVIEDSVLPVVAAGQADLVSTDHALNDHVRLTPTPGHTPDHYAVELGKGGTVAVLTGDLIHSPLQARYPELSMRADTDQAQSAATRRRFLECHCDTGRLLCTAHFPSPSTGHATRWGEGFRVVATEG</sequence>
<dbReference type="InterPro" id="IPR051013">
    <property type="entry name" value="MBL_superfamily_lactonases"/>
</dbReference>
<dbReference type="SUPFAM" id="SSF56281">
    <property type="entry name" value="Metallo-hydrolase/oxidoreductase"/>
    <property type="match status" value="1"/>
</dbReference>
<dbReference type="GO" id="GO:0016787">
    <property type="term" value="F:hydrolase activity"/>
    <property type="evidence" value="ECO:0007669"/>
    <property type="project" value="UniProtKB-KW"/>
</dbReference>
<evidence type="ECO:0000256" key="1">
    <source>
        <dbReference type="ARBA" id="ARBA00007749"/>
    </source>
</evidence>
<dbReference type="RefSeq" id="WP_132287758.1">
    <property type="nucleotide sequence ID" value="NZ_SKBM01000007.1"/>
</dbReference>
<name>A0A4R4DR07_9PROT</name>
<keyword evidence="4" id="KW-0862">Zinc</keyword>
<keyword evidence="3 6" id="KW-0378">Hydrolase</keyword>
<evidence type="ECO:0000313" key="6">
    <source>
        <dbReference type="EMBL" id="TCZ63672.1"/>
    </source>
</evidence>